<feature type="signal peptide" evidence="1">
    <location>
        <begin position="1"/>
        <end position="20"/>
    </location>
</feature>
<dbReference type="Proteomes" id="UP000431264">
    <property type="component" value="Unassembled WGS sequence"/>
</dbReference>
<gene>
    <name evidence="2" type="ORF">GOQ30_17020</name>
</gene>
<dbReference type="AlphaFoldDB" id="A0A6I4IVG3"/>
<protein>
    <submittedName>
        <fullName evidence="2">Uncharacterized protein</fullName>
    </submittedName>
</protein>
<keyword evidence="1" id="KW-0732">Signal</keyword>
<proteinExistence type="predicted"/>
<comment type="caution">
    <text evidence="2">The sequence shown here is derived from an EMBL/GenBank/DDBJ whole genome shotgun (WGS) entry which is preliminary data.</text>
</comment>
<organism evidence="2 3">
    <name type="scientific">Flavobacterium profundi</name>
    <dbReference type="NCBI Taxonomy" id="1774945"/>
    <lineage>
        <taxon>Bacteria</taxon>
        <taxon>Pseudomonadati</taxon>
        <taxon>Bacteroidota</taxon>
        <taxon>Flavobacteriia</taxon>
        <taxon>Flavobacteriales</taxon>
        <taxon>Flavobacteriaceae</taxon>
        <taxon>Flavobacterium</taxon>
    </lineage>
</organism>
<accession>A0A6I4IVG3</accession>
<dbReference type="RefSeq" id="WP_140999299.1">
    <property type="nucleotide sequence ID" value="NZ_VDCZ01000017.1"/>
</dbReference>
<reference evidence="3" key="1">
    <citation type="submission" date="2019-05" db="EMBL/GenBank/DDBJ databases">
        <title>Flavobacterium profundi sp. nov., isolated from a deep-sea seamount.</title>
        <authorList>
            <person name="Zhang D.-C."/>
        </authorList>
    </citation>
    <scope>NUCLEOTIDE SEQUENCE [LARGE SCALE GENOMIC DNA]</scope>
    <source>
        <strain evidence="3">TP390</strain>
    </source>
</reference>
<evidence type="ECO:0000256" key="1">
    <source>
        <dbReference type="SAM" id="SignalP"/>
    </source>
</evidence>
<keyword evidence="3" id="KW-1185">Reference proteome</keyword>
<sequence length="148" mass="16571">MKKLIFMSVISLLLGLTVKAQQTNIVVSIAKKATSCNSTDLGYQVYYGASSSSELERKAVTELKRNNPDWQSVESKDNIDWGSYMGNYLVIISTVTTDSKGCQRVTYGVGFGKESSSALKDALSHVKGRNWTWLESKHGYRIEVEKRY</sequence>
<dbReference type="EMBL" id="WQLW01000017">
    <property type="protein sequence ID" value="MVO10876.1"/>
    <property type="molecule type" value="Genomic_DNA"/>
</dbReference>
<feature type="chain" id="PRO_5026015405" evidence="1">
    <location>
        <begin position="21"/>
        <end position="148"/>
    </location>
</feature>
<evidence type="ECO:0000313" key="2">
    <source>
        <dbReference type="EMBL" id="MVO10876.1"/>
    </source>
</evidence>
<name>A0A6I4IVG3_9FLAO</name>
<dbReference type="OrthoDB" id="9888075at2"/>
<evidence type="ECO:0000313" key="3">
    <source>
        <dbReference type="Proteomes" id="UP000431264"/>
    </source>
</evidence>